<comment type="caution">
    <text evidence="4">The sequence shown here is derived from an EMBL/GenBank/DDBJ whole genome shotgun (WGS) entry which is preliminary data.</text>
</comment>
<dbReference type="InterPro" id="IPR015915">
    <property type="entry name" value="Kelch-typ_b-propeller"/>
</dbReference>
<dbReference type="Pfam" id="PF24681">
    <property type="entry name" value="Kelch_KLHDC2_KLHL20_DRC7"/>
    <property type="match status" value="2"/>
</dbReference>
<feature type="region of interest" description="Disordered" evidence="3">
    <location>
        <begin position="712"/>
        <end position="760"/>
    </location>
</feature>
<protein>
    <submittedName>
        <fullName evidence="4">Uncharacterized protein</fullName>
    </submittedName>
</protein>
<dbReference type="SUPFAM" id="SSF50965">
    <property type="entry name" value="Galactose oxidase, central domain"/>
    <property type="match status" value="1"/>
</dbReference>
<dbReference type="Proteomes" id="UP000322899">
    <property type="component" value="Unassembled WGS sequence"/>
</dbReference>
<keyword evidence="2" id="KW-0677">Repeat</keyword>
<feature type="region of interest" description="Disordered" evidence="3">
    <location>
        <begin position="408"/>
        <end position="500"/>
    </location>
</feature>
<gene>
    <name evidence="4" type="ORF">FNF27_07233</name>
</gene>
<evidence type="ECO:0000256" key="1">
    <source>
        <dbReference type="ARBA" id="ARBA00022441"/>
    </source>
</evidence>
<dbReference type="PANTHER" id="PTHR46093">
    <property type="entry name" value="ACYL-COA-BINDING DOMAIN-CONTAINING PROTEIN 5"/>
    <property type="match status" value="1"/>
</dbReference>
<organism evidence="4 5">
    <name type="scientific">Cafeteria roenbergensis</name>
    <name type="common">Marine flagellate</name>
    <dbReference type="NCBI Taxonomy" id="33653"/>
    <lineage>
        <taxon>Eukaryota</taxon>
        <taxon>Sar</taxon>
        <taxon>Stramenopiles</taxon>
        <taxon>Bigyra</taxon>
        <taxon>Opalozoa</taxon>
        <taxon>Bicosoecida</taxon>
        <taxon>Cafeteriaceae</taxon>
        <taxon>Cafeteria</taxon>
    </lineage>
</organism>
<feature type="region of interest" description="Disordered" evidence="3">
    <location>
        <begin position="780"/>
        <end position="801"/>
    </location>
</feature>
<evidence type="ECO:0000313" key="4">
    <source>
        <dbReference type="EMBL" id="KAA0167986.1"/>
    </source>
</evidence>
<feature type="compositionally biased region" description="Low complexity" evidence="3">
    <location>
        <begin position="491"/>
        <end position="500"/>
    </location>
</feature>
<dbReference type="EMBL" id="VLTO01000078">
    <property type="protein sequence ID" value="KAA0167986.1"/>
    <property type="molecule type" value="Genomic_DNA"/>
</dbReference>
<dbReference type="PANTHER" id="PTHR46093:SF18">
    <property type="entry name" value="FIBRONECTIN TYPE-III DOMAIN-CONTAINING PROTEIN"/>
    <property type="match status" value="1"/>
</dbReference>
<feature type="region of interest" description="Disordered" evidence="3">
    <location>
        <begin position="543"/>
        <end position="593"/>
    </location>
</feature>
<dbReference type="InterPro" id="IPR011043">
    <property type="entry name" value="Gal_Oxase/kelch_b-propeller"/>
</dbReference>
<feature type="compositionally biased region" description="Low complexity" evidence="3">
    <location>
        <begin position="557"/>
        <end position="568"/>
    </location>
</feature>
<accession>A0A5A8DRB9</accession>
<feature type="compositionally biased region" description="Basic and acidic residues" evidence="3">
    <location>
        <begin position="408"/>
        <end position="422"/>
    </location>
</feature>
<dbReference type="SUPFAM" id="SSF117281">
    <property type="entry name" value="Kelch motif"/>
    <property type="match status" value="1"/>
</dbReference>
<sequence length="801" mass="79433">MWKQHSPELGTQPRRWGHSVCLVAREFLVVWGGLKDGDMCDDLHIYHLSTRRWKSVDTSGERPSPRWGASLSPHPSNAWAAVLLGGRQGSKPMPLSEYFVLDLADMSWARYDVASLEDARKRRPDAWGGLPQPHGVAASGCPKNRYTHTAVTRYLDKQVLVYGGHGGRTRYFSDVGVLQLPGSKAAEERVTHTLAGGGFILPTACSSATAALPAGEGESVGGSDDGAVWLPVRCSGSAPPRRSGHASAVVGEHLVVSGGYNGKAVLSDLWLLHMPTLRWDECKLQAGALPPLTGHSLVAVPHSPLLVVFGGSTSRSRLSLAAYLLDVDARAASAVTPRLSPSARFWHRSVHVDGPGDRGSMLMLGGVGASGTALGDLFTLDLDTLTRSALAAALRAAGGSVPARLADAARKEAEARREKAEAPAEPAAGGAAAASRDAPSVLTAAAAGPPASDGKPLVPPPGLGHPEAGDGGVDGDGSGAAADARTPPGEAPALSGAGDSADGDALAGAAVAGASTGASEADAAAEAEGGLVVTSGEWEAAAAGAAGGGRGDDDADAPGAEAGGAAAAAGGGLPGLDGEAPMGGGGFAQPAMQGQQQMISVPVITMGPDGRPSVIHVGALVPVGTVLPPNATLLPSGSVMTGGFPGHADAGRGGGGGGGGGAPTYGVVGGAPTYGDAYSGRPRGDADGGGYAGAMGGSSGYIGPAAGDGGGYHAPPHWEAVPRPADAAPSAPQGLQVRAPAAQAGDRPSPRAAFSGPLASPNAHSCWLEDSAAIYGAPASSLAMGNGDVPSGSAALDALTE</sequence>
<proteinExistence type="predicted"/>
<keyword evidence="1" id="KW-0880">Kelch repeat</keyword>
<feature type="compositionally biased region" description="Gly residues" evidence="3">
    <location>
        <begin position="569"/>
        <end position="587"/>
    </location>
</feature>
<feature type="compositionally biased region" description="Low complexity" evidence="3">
    <location>
        <begin position="423"/>
        <end position="440"/>
    </location>
</feature>
<reference evidence="4 5" key="1">
    <citation type="submission" date="2019-07" db="EMBL/GenBank/DDBJ databases">
        <title>Genomes of Cafeteria roenbergensis.</title>
        <authorList>
            <person name="Fischer M.G."/>
            <person name="Hackl T."/>
            <person name="Roman M."/>
        </authorList>
    </citation>
    <scope>NUCLEOTIDE SEQUENCE [LARGE SCALE GENOMIC DNA]</scope>
    <source>
        <strain evidence="4 5">E4-10P</strain>
    </source>
</reference>
<dbReference type="OrthoDB" id="10251809at2759"/>
<evidence type="ECO:0000256" key="2">
    <source>
        <dbReference type="ARBA" id="ARBA00022737"/>
    </source>
</evidence>
<evidence type="ECO:0000313" key="5">
    <source>
        <dbReference type="Proteomes" id="UP000322899"/>
    </source>
</evidence>
<dbReference type="Gene3D" id="2.120.10.80">
    <property type="entry name" value="Kelch-type beta propeller"/>
    <property type="match status" value="2"/>
</dbReference>
<dbReference type="AlphaFoldDB" id="A0A5A8DRB9"/>
<evidence type="ECO:0000256" key="3">
    <source>
        <dbReference type="SAM" id="MobiDB-lite"/>
    </source>
</evidence>
<feature type="compositionally biased region" description="Gly residues" evidence="3">
    <location>
        <begin position="469"/>
        <end position="478"/>
    </location>
</feature>
<name>A0A5A8DRB9_CAFRO</name>